<dbReference type="AlphaFoldDB" id="A0A0D2B0C7"/>
<keyword evidence="2" id="KW-0479">Metal-binding</keyword>
<evidence type="ECO:0000256" key="2">
    <source>
        <dbReference type="ARBA" id="ARBA00022723"/>
    </source>
</evidence>
<feature type="region of interest" description="Disordered" evidence="6">
    <location>
        <begin position="1"/>
        <end position="25"/>
    </location>
</feature>
<evidence type="ECO:0000259" key="7">
    <source>
        <dbReference type="Pfam" id="PF04082"/>
    </source>
</evidence>
<sequence>MNLENAHQVPVGAPSSVEGPPLDGFTKGSASGSPPIVLTPSQQQLNHNVHDDLFPSSEMAMFLIEVYFSRAYNATLLYHKERFVSHWIRRRLPSFIALSIFATASIFLRNGQSSNPPLTLADSAHDWEKVGADWANRASQLVLAHADIPSLETVQACQTLVLYWLAHGQTQRVNIHANVAYRVCRLLGINQESAADDPITAEQERRCLWACWITQCISQDNATFKGRCWNDIAGIPLPATEISYIRSEPCPYEYLTSDGEVGQIPQSSLEHPDTWSPMSELVKLAGYWWEIHDFVKQTSNCTPVEAKRHLASWMNISSRLEKIQDALPTLYRQRPALSRHSDVNIETLFSLLCLQHACACVLVRDPAQFASLMTFSL</sequence>
<evidence type="ECO:0000256" key="4">
    <source>
        <dbReference type="ARBA" id="ARBA00023163"/>
    </source>
</evidence>
<keyword evidence="4" id="KW-0804">Transcription</keyword>
<dbReference type="GO" id="GO:0006351">
    <property type="term" value="P:DNA-templated transcription"/>
    <property type="evidence" value="ECO:0007669"/>
    <property type="project" value="InterPro"/>
</dbReference>
<evidence type="ECO:0000256" key="1">
    <source>
        <dbReference type="ARBA" id="ARBA00004123"/>
    </source>
</evidence>
<evidence type="ECO:0000256" key="5">
    <source>
        <dbReference type="ARBA" id="ARBA00023242"/>
    </source>
</evidence>
<gene>
    <name evidence="8" type="ORF">PV07_02682</name>
</gene>
<reference evidence="8 9" key="1">
    <citation type="submission" date="2015-01" db="EMBL/GenBank/DDBJ databases">
        <title>The Genome Sequence of Cladophialophora immunda CBS83496.</title>
        <authorList>
            <consortium name="The Broad Institute Genomics Platform"/>
            <person name="Cuomo C."/>
            <person name="de Hoog S."/>
            <person name="Gorbushina A."/>
            <person name="Stielow B."/>
            <person name="Teixiera M."/>
            <person name="Abouelleil A."/>
            <person name="Chapman S.B."/>
            <person name="Priest M."/>
            <person name="Young S.K."/>
            <person name="Wortman J."/>
            <person name="Nusbaum C."/>
            <person name="Birren B."/>
        </authorList>
    </citation>
    <scope>NUCLEOTIDE SEQUENCE [LARGE SCALE GENOMIC DNA]</scope>
    <source>
        <strain evidence="8 9">CBS 83496</strain>
    </source>
</reference>
<dbReference type="PANTHER" id="PTHR47338">
    <property type="entry name" value="ZN(II)2CYS6 TRANSCRIPTION FACTOR (EUROFUNG)-RELATED"/>
    <property type="match status" value="1"/>
</dbReference>
<evidence type="ECO:0000313" key="8">
    <source>
        <dbReference type="EMBL" id="KIW30997.1"/>
    </source>
</evidence>
<comment type="subcellular location">
    <subcellularLocation>
        <location evidence="1">Nucleus</location>
    </subcellularLocation>
</comment>
<accession>A0A0D2B0C7</accession>
<dbReference type="RefSeq" id="XP_016251213.1">
    <property type="nucleotide sequence ID" value="XM_016389311.1"/>
</dbReference>
<dbReference type="GO" id="GO:0003677">
    <property type="term" value="F:DNA binding"/>
    <property type="evidence" value="ECO:0007669"/>
    <property type="project" value="InterPro"/>
</dbReference>
<dbReference type="GO" id="GO:0008270">
    <property type="term" value="F:zinc ion binding"/>
    <property type="evidence" value="ECO:0007669"/>
    <property type="project" value="InterPro"/>
</dbReference>
<evidence type="ECO:0000256" key="3">
    <source>
        <dbReference type="ARBA" id="ARBA00023015"/>
    </source>
</evidence>
<evidence type="ECO:0000313" key="9">
    <source>
        <dbReference type="Proteomes" id="UP000054466"/>
    </source>
</evidence>
<dbReference type="GO" id="GO:0000981">
    <property type="term" value="F:DNA-binding transcription factor activity, RNA polymerase II-specific"/>
    <property type="evidence" value="ECO:0007669"/>
    <property type="project" value="InterPro"/>
</dbReference>
<dbReference type="GeneID" id="27341876"/>
<dbReference type="InterPro" id="IPR050815">
    <property type="entry name" value="TF_fung"/>
</dbReference>
<name>A0A0D2B0C7_9EURO</name>
<feature type="domain" description="Xylanolytic transcriptional activator regulatory" evidence="7">
    <location>
        <begin position="64"/>
        <end position="214"/>
    </location>
</feature>
<dbReference type="EMBL" id="KN847041">
    <property type="protein sequence ID" value="KIW30997.1"/>
    <property type="molecule type" value="Genomic_DNA"/>
</dbReference>
<dbReference type="VEuPathDB" id="FungiDB:PV07_02682"/>
<dbReference type="CDD" id="cd12148">
    <property type="entry name" value="fungal_TF_MHR"/>
    <property type="match status" value="1"/>
</dbReference>
<dbReference type="InterPro" id="IPR007219">
    <property type="entry name" value="XnlR_reg_dom"/>
</dbReference>
<dbReference type="STRING" id="569365.A0A0D2B0C7"/>
<dbReference type="PANTHER" id="PTHR47338:SF6">
    <property type="entry name" value="ZN(II)2CYS6 TRANSCRIPTION FACTOR (EUROFUNG)"/>
    <property type="match status" value="1"/>
</dbReference>
<dbReference type="OrthoDB" id="4116254at2759"/>
<evidence type="ECO:0000256" key="6">
    <source>
        <dbReference type="SAM" id="MobiDB-lite"/>
    </source>
</evidence>
<dbReference type="HOGENOM" id="CLU_733624_0_0_1"/>
<keyword evidence="5" id="KW-0539">Nucleus</keyword>
<proteinExistence type="predicted"/>
<dbReference type="Pfam" id="PF04082">
    <property type="entry name" value="Fungal_trans"/>
    <property type="match status" value="1"/>
</dbReference>
<protein>
    <recommendedName>
        <fullName evidence="7">Xylanolytic transcriptional activator regulatory domain-containing protein</fullName>
    </recommendedName>
</protein>
<dbReference type="GO" id="GO:0005634">
    <property type="term" value="C:nucleus"/>
    <property type="evidence" value="ECO:0007669"/>
    <property type="project" value="UniProtKB-SubCell"/>
</dbReference>
<organism evidence="8 9">
    <name type="scientific">Cladophialophora immunda</name>
    <dbReference type="NCBI Taxonomy" id="569365"/>
    <lineage>
        <taxon>Eukaryota</taxon>
        <taxon>Fungi</taxon>
        <taxon>Dikarya</taxon>
        <taxon>Ascomycota</taxon>
        <taxon>Pezizomycotina</taxon>
        <taxon>Eurotiomycetes</taxon>
        <taxon>Chaetothyriomycetidae</taxon>
        <taxon>Chaetothyriales</taxon>
        <taxon>Herpotrichiellaceae</taxon>
        <taxon>Cladophialophora</taxon>
    </lineage>
</organism>
<keyword evidence="9" id="KW-1185">Reference proteome</keyword>
<keyword evidence="3" id="KW-0805">Transcription regulation</keyword>
<dbReference type="Proteomes" id="UP000054466">
    <property type="component" value="Unassembled WGS sequence"/>
</dbReference>